<reference evidence="2" key="1">
    <citation type="journal article" date="2022" name="Int. J. Mol. Sci.">
        <title>Draft Genome of Tanacetum Coccineum: Genomic Comparison of Closely Related Tanacetum-Family Plants.</title>
        <authorList>
            <person name="Yamashiro T."/>
            <person name="Shiraishi A."/>
            <person name="Nakayama K."/>
            <person name="Satake H."/>
        </authorList>
    </citation>
    <scope>NUCLEOTIDE SEQUENCE</scope>
</reference>
<dbReference type="EMBL" id="BQNB010019260">
    <property type="protein sequence ID" value="GJT83413.1"/>
    <property type="molecule type" value="Genomic_DNA"/>
</dbReference>
<feature type="region of interest" description="Disordered" evidence="1">
    <location>
        <begin position="1"/>
        <end position="26"/>
    </location>
</feature>
<evidence type="ECO:0000313" key="3">
    <source>
        <dbReference type="Proteomes" id="UP001151760"/>
    </source>
</evidence>
<organism evidence="2 3">
    <name type="scientific">Tanacetum coccineum</name>
    <dbReference type="NCBI Taxonomy" id="301880"/>
    <lineage>
        <taxon>Eukaryota</taxon>
        <taxon>Viridiplantae</taxon>
        <taxon>Streptophyta</taxon>
        <taxon>Embryophyta</taxon>
        <taxon>Tracheophyta</taxon>
        <taxon>Spermatophyta</taxon>
        <taxon>Magnoliopsida</taxon>
        <taxon>eudicotyledons</taxon>
        <taxon>Gunneridae</taxon>
        <taxon>Pentapetalae</taxon>
        <taxon>asterids</taxon>
        <taxon>campanulids</taxon>
        <taxon>Asterales</taxon>
        <taxon>Asteraceae</taxon>
        <taxon>Asteroideae</taxon>
        <taxon>Anthemideae</taxon>
        <taxon>Anthemidinae</taxon>
        <taxon>Tanacetum</taxon>
    </lineage>
</organism>
<evidence type="ECO:0000313" key="2">
    <source>
        <dbReference type="EMBL" id="GJT83413.1"/>
    </source>
</evidence>
<dbReference type="Proteomes" id="UP001151760">
    <property type="component" value="Unassembled WGS sequence"/>
</dbReference>
<keyword evidence="3" id="KW-1185">Reference proteome</keyword>
<evidence type="ECO:0000256" key="1">
    <source>
        <dbReference type="SAM" id="MobiDB-lite"/>
    </source>
</evidence>
<sequence length="178" mass="20616">MKSKLALLEAGSSSTESPKPFQPKNKGFEAETFYWDEEEVSDDEEMTQVKVLMALADDELVVGKNHARNDEWINITMRKVNILLSIDEDSGWQNYLKYINIDIKFVEEQRLNLLSKYNKLVFELNKCKDDLLIFKQAKLELTESSSKNDVKENLFIPASLDYDHEMCNTLKSEYAAEC</sequence>
<gene>
    <name evidence="2" type="ORF">Tco_1057755</name>
</gene>
<proteinExistence type="predicted"/>
<evidence type="ECO:0008006" key="4">
    <source>
        <dbReference type="Google" id="ProtNLM"/>
    </source>
</evidence>
<reference evidence="2" key="2">
    <citation type="submission" date="2022-01" db="EMBL/GenBank/DDBJ databases">
        <authorList>
            <person name="Yamashiro T."/>
            <person name="Shiraishi A."/>
            <person name="Satake H."/>
            <person name="Nakayama K."/>
        </authorList>
    </citation>
    <scope>NUCLEOTIDE SEQUENCE</scope>
</reference>
<name>A0ABQ5H6U2_9ASTR</name>
<accession>A0ABQ5H6U2</accession>
<protein>
    <recommendedName>
        <fullName evidence="4">Retrovirus-related Pol polyprotein from transposon TNT 1-94</fullName>
    </recommendedName>
</protein>
<comment type="caution">
    <text evidence="2">The sequence shown here is derived from an EMBL/GenBank/DDBJ whole genome shotgun (WGS) entry which is preliminary data.</text>
</comment>